<dbReference type="FunFam" id="1.10.10.10:FF:000244">
    <property type="entry name" value="ETS-related transcription factor Elf-5 isoform X1"/>
    <property type="match status" value="1"/>
</dbReference>
<dbReference type="InterPro" id="IPR036390">
    <property type="entry name" value="WH_DNA-bd_sf"/>
</dbReference>
<evidence type="ECO:0000256" key="4">
    <source>
        <dbReference type="SAM" id="MobiDB-lite"/>
    </source>
</evidence>
<dbReference type="SMART" id="SM00413">
    <property type="entry name" value="ETS"/>
    <property type="match status" value="1"/>
</dbReference>
<dbReference type="GO" id="GO:0030154">
    <property type="term" value="P:cell differentiation"/>
    <property type="evidence" value="ECO:0007669"/>
    <property type="project" value="TreeGrafter"/>
</dbReference>
<evidence type="ECO:0000256" key="3">
    <source>
        <dbReference type="RuleBase" id="RU004019"/>
    </source>
</evidence>
<keyword evidence="2 3" id="KW-0238">DNA-binding</keyword>
<dbReference type="PANTHER" id="PTHR11849">
    <property type="entry name" value="ETS"/>
    <property type="match status" value="1"/>
</dbReference>
<feature type="region of interest" description="Disordered" evidence="4">
    <location>
        <begin position="146"/>
        <end position="216"/>
    </location>
</feature>
<evidence type="ECO:0000313" key="6">
    <source>
        <dbReference type="EMBL" id="KAJ8024188.1"/>
    </source>
</evidence>
<accession>A0A9Q0YKF9</accession>
<dbReference type="Gene3D" id="1.10.10.10">
    <property type="entry name" value="Winged helix-like DNA-binding domain superfamily/Winged helix DNA-binding domain"/>
    <property type="match status" value="1"/>
</dbReference>
<dbReference type="Pfam" id="PF00178">
    <property type="entry name" value="Ets"/>
    <property type="match status" value="1"/>
</dbReference>
<protein>
    <submittedName>
        <fullName evidence="6">ETS-likeous factor</fullName>
    </submittedName>
</protein>
<organism evidence="6 7">
    <name type="scientific">Holothuria leucospilota</name>
    <name type="common">Black long sea cucumber</name>
    <name type="synonym">Mertensiothuria leucospilota</name>
    <dbReference type="NCBI Taxonomy" id="206669"/>
    <lineage>
        <taxon>Eukaryota</taxon>
        <taxon>Metazoa</taxon>
        <taxon>Echinodermata</taxon>
        <taxon>Eleutherozoa</taxon>
        <taxon>Echinozoa</taxon>
        <taxon>Holothuroidea</taxon>
        <taxon>Aspidochirotacea</taxon>
        <taxon>Aspidochirotida</taxon>
        <taxon>Holothuriidae</taxon>
        <taxon>Holothuria</taxon>
    </lineage>
</organism>
<dbReference type="InterPro" id="IPR046328">
    <property type="entry name" value="ETS_fam"/>
</dbReference>
<feature type="compositionally biased region" description="Basic residues" evidence="4">
    <location>
        <begin position="255"/>
        <end position="264"/>
    </location>
</feature>
<dbReference type="OrthoDB" id="5961210at2759"/>
<gene>
    <name evidence="6" type="ORF">HOLleu_36843</name>
</gene>
<feature type="domain" description="ETS" evidence="5">
    <location>
        <begin position="272"/>
        <end position="354"/>
    </location>
</feature>
<dbReference type="PRINTS" id="PR00454">
    <property type="entry name" value="ETSDOMAIN"/>
</dbReference>
<evidence type="ECO:0000256" key="2">
    <source>
        <dbReference type="ARBA" id="ARBA00023125"/>
    </source>
</evidence>
<dbReference type="SUPFAM" id="SSF46785">
    <property type="entry name" value="Winged helix' DNA-binding domain"/>
    <property type="match status" value="1"/>
</dbReference>
<dbReference type="PANTHER" id="PTHR11849:SF190">
    <property type="entry name" value="ETS-DOMAIN PROTEIN"/>
    <property type="match status" value="1"/>
</dbReference>
<feature type="compositionally biased region" description="Basic residues" evidence="4">
    <location>
        <begin position="236"/>
        <end position="245"/>
    </location>
</feature>
<dbReference type="AlphaFoldDB" id="A0A9Q0YKF9"/>
<evidence type="ECO:0000313" key="7">
    <source>
        <dbReference type="Proteomes" id="UP001152320"/>
    </source>
</evidence>
<evidence type="ECO:0000256" key="1">
    <source>
        <dbReference type="ARBA" id="ARBA00005562"/>
    </source>
</evidence>
<dbReference type="GO" id="GO:0043565">
    <property type="term" value="F:sequence-specific DNA binding"/>
    <property type="evidence" value="ECO:0007669"/>
    <property type="project" value="InterPro"/>
</dbReference>
<comment type="similarity">
    <text evidence="1 3">Belongs to the ETS family.</text>
</comment>
<evidence type="ECO:0000259" key="5">
    <source>
        <dbReference type="PROSITE" id="PS50061"/>
    </source>
</evidence>
<reference evidence="6" key="1">
    <citation type="submission" date="2021-10" db="EMBL/GenBank/DDBJ databases">
        <title>Tropical sea cucumber genome reveals ecological adaptation and Cuvierian tubules defense mechanism.</title>
        <authorList>
            <person name="Chen T."/>
        </authorList>
    </citation>
    <scope>NUCLEOTIDE SEQUENCE</scope>
    <source>
        <strain evidence="6">Nanhai2018</strain>
        <tissue evidence="6">Muscle</tissue>
    </source>
</reference>
<comment type="caution">
    <text evidence="6">The sequence shown here is derived from an EMBL/GenBank/DDBJ whole genome shotgun (WGS) entry which is preliminary data.</text>
</comment>
<proteinExistence type="inferred from homology"/>
<dbReference type="GO" id="GO:0005634">
    <property type="term" value="C:nucleus"/>
    <property type="evidence" value="ECO:0007669"/>
    <property type="project" value="UniProtKB-SubCell"/>
</dbReference>
<feature type="compositionally biased region" description="Polar residues" evidence="4">
    <location>
        <begin position="166"/>
        <end position="183"/>
    </location>
</feature>
<keyword evidence="3" id="KW-0539">Nucleus</keyword>
<name>A0A9Q0YKF9_HOLLE</name>
<comment type="subcellular location">
    <subcellularLocation>
        <location evidence="3">Nucleus</location>
    </subcellularLocation>
</comment>
<dbReference type="Proteomes" id="UP001152320">
    <property type="component" value="Chromosome 19"/>
</dbReference>
<keyword evidence="7" id="KW-1185">Reference proteome</keyword>
<feature type="region of interest" description="Disordered" evidence="4">
    <location>
        <begin position="230"/>
        <end position="268"/>
    </location>
</feature>
<dbReference type="InterPro" id="IPR000418">
    <property type="entry name" value="Ets_dom"/>
</dbReference>
<dbReference type="PROSITE" id="PS50061">
    <property type="entry name" value="ETS_DOMAIN_3"/>
    <property type="match status" value="1"/>
</dbReference>
<sequence>METLYDMMPYQSTDLYPQQVLPVNTASTENYTLPTPPHSPPQITDLSGSLMGGHNSRHFTLDPPQTFPTDLSLSDNLDTFDMIQNVFDDERGTEWPADLPDIFSCPFTSPSAYSVLPDPEEFGQVPSPTPSPEYYSDYQHVNFPPTNYVSQGRSFAGSVGDDSDQEGNFSDDTMHGSSQPSAHSSRRHEDLFTPASLFHGGATGDPQRTHNYQRKTDPITMSELVGGFVANNGSRMKQKPQKRRPTTSSDSATKGIKKSSRGKGRREAMKGNHLWEFIRDLLKNKSTCPRIIRWENRQEGVFRFVNSEAVAGLWGTKKNNPNMNYEKLSRAMRYYYKREILERVDGRRLVYKFGCNADGWREAAAEATQDD</sequence>
<dbReference type="EMBL" id="JAIZAY010000019">
    <property type="protein sequence ID" value="KAJ8024188.1"/>
    <property type="molecule type" value="Genomic_DNA"/>
</dbReference>
<dbReference type="GO" id="GO:0000981">
    <property type="term" value="F:DNA-binding transcription factor activity, RNA polymerase II-specific"/>
    <property type="evidence" value="ECO:0007669"/>
    <property type="project" value="TreeGrafter"/>
</dbReference>
<dbReference type="InterPro" id="IPR036388">
    <property type="entry name" value="WH-like_DNA-bd_sf"/>
</dbReference>